<evidence type="ECO:0000256" key="3">
    <source>
        <dbReference type="ARBA" id="ARBA00022448"/>
    </source>
</evidence>
<keyword evidence="7 10" id="KW-1133">Transmembrane helix</keyword>
<evidence type="ECO:0000256" key="10">
    <source>
        <dbReference type="RuleBase" id="RU365087"/>
    </source>
</evidence>
<dbReference type="RefSeq" id="WP_234944930.1">
    <property type="nucleotide sequence ID" value="NZ_FMXA01000011.1"/>
</dbReference>
<name>A0A1G5W0I8_9FIRM</name>
<comment type="caution">
    <text evidence="10">Lacks conserved residue(s) required for the propagation of feature annotation.</text>
</comment>
<proteinExistence type="inferred from homology"/>
<keyword evidence="9 10" id="KW-0472">Membrane</keyword>
<dbReference type="PANTHER" id="PTHR34182">
    <property type="entry name" value="PROTEIN-EXPORT MEMBRANE PROTEIN SECG"/>
    <property type="match status" value="1"/>
</dbReference>
<keyword evidence="12" id="KW-1185">Reference proteome</keyword>
<evidence type="ECO:0000256" key="8">
    <source>
        <dbReference type="ARBA" id="ARBA00023010"/>
    </source>
</evidence>
<evidence type="ECO:0000256" key="2">
    <source>
        <dbReference type="ARBA" id="ARBA00008445"/>
    </source>
</evidence>
<dbReference type="GO" id="GO:0043952">
    <property type="term" value="P:protein transport by the Sec complex"/>
    <property type="evidence" value="ECO:0007669"/>
    <property type="project" value="TreeGrafter"/>
</dbReference>
<keyword evidence="5 10" id="KW-0812">Transmembrane</keyword>
<feature type="transmembrane region" description="Helical" evidence="10">
    <location>
        <begin position="56"/>
        <end position="75"/>
    </location>
</feature>
<comment type="subcellular location">
    <subcellularLocation>
        <location evidence="1 10">Cell membrane</location>
        <topology evidence="1 10">Multi-pass membrane protein</topology>
    </subcellularLocation>
</comment>
<dbReference type="GO" id="GO:0009306">
    <property type="term" value="P:protein secretion"/>
    <property type="evidence" value="ECO:0007669"/>
    <property type="project" value="UniProtKB-UniRule"/>
</dbReference>
<dbReference type="Proteomes" id="UP000199689">
    <property type="component" value="Unassembled WGS sequence"/>
</dbReference>
<evidence type="ECO:0000256" key="7">
    <source>
        <dbReference type="ARBA" id="ARBA00022989"/>
    </source>
</evidence>
<reference evidence="11 12" key="1">
    <citation type="submission" date="2016-10" db="EMBL/GenBank/DDBJ databases">
        <authorList>
            <person name="de Groot N.N."/>
        </authorList>
    </citation>
    <scope>NUCLEOTIDE SEQUENCE [LARGE SCALE GENOMIC DNA]</scope>
    <source>
        <strain evidence="11 12">DSM 15230</strain>
    </source>
</reference>
<evidence type="ECO:0000256" key="4">
    <source>
        <dbReference type="ARBA" id="ARBA00022475"/>
    </source>
</evidence>
<accession>A0A1G5W0I8</accession>
<gene>
    <name evidence="11" type="ORF">SAMN02910343_00980</name>
</gene>
<dbReference type="GO" id="GO:0015450">
    <property type="term" value="F:protein-transporting ATPase activity"/>
    <property type="evidence" value="ECO:0007669"/>
    <property type="project" value="UniProtKB-UniRule"/>
</dbReference>
<keyword evidence="3 10" id="KW-0813">Transport</keyword>
<comment type="function">
    <text evidence="10">Involved in protein export. Participates in an early event of protein translocation.</text>
</comment>
<evidence type="ECO:0000313" key="11">
    <source>
        <dbReference type="EMBL" id="SDA50715.1"/>
    </source>
</evidence>
<organism evidence="11 12">
    <name type="scientific">Allisonella histaminiformans</name>
    <dbReference type="NCBI Taxonomy" id="209880"/>
    <lineage>
        <taxon>Bacteria</taxon>
        <taxon>Bacillati</taxon>
        <taxon>Bacillota</taxon>
        <taxon>Negativicutes</taxon>
        <taxon>Veillonellales</taxon>
        <taxon>Veillonellaceae</taxon>
        <taxon>Allisonella</taxon>
    </lineage>
</organism>
<dbReference type="GO" id="GO:0065002">
    <property type="term" value="P:intracellular protein transmembrane transport"/>
    <property type="evidence" value="ECO:0007669"/>
    <property type="project" value="TreeGrafter"/>
</dbReference>
<keyword evidence="8 10" id="KW-0811">Translocation</keyword>
<dbReference type="AlphaFoldDB" id="A0A1G5W0I8"/>
<evidence type="ECO:0000256" key="1">
    <source>
        <dbReference type="ARBA" id="ARBA00004651"/>
    </source>
</evidence>
<protein>
    <recommendedName>
        <fullName evidence="10">Protein-export membrane protein SecG</fullName>
    </recommendedName>
</protein>
<dbReference type="PANTHER" id="PTHR34182:SF1">
    <property type="entry name" value="PROTEIN-EXPORT MEMBRANE PROTEIN SECG"/>
    <property type="match status" value="1"/>
</dbReference>
<dbReference type="InterPro" id="IPR004692">
    <property type="entry name" value="SecG"/>
</dbReference>
<keyword evidence="4 10" id="KW-1003">Cell membrane</keyword>
<evidence type="ECO:0000256" key="5">
    <source>
        <dbReference type="ARBA" id="ARBA00022692"/>
    </source>
</evidence>
<dbReference type="NCBIfam" id="TIGR00810">
    <property type="entry name" value="secG"/>
    <property type="match status" value="1"/>
</dbReference>
<evidence type="ECO:0000256" key="6">
    <source>
        <dbReference type="ARBA" id="ARBA00022927"/>
    </source>
</evidence>
<dbReference type="Pfam" id="PF03840">
    <property type="entry name" value="SecG"/>
    <property type="match status" value="1"/>
</dbReference>
<dbReference type="GO" id="GO:0005886">
    <property type="term" value="C:plasma membrane"/>
    <property type="evidence" value="ECO:0007669"/>
    <property type="project" value="UniProtKB-SubCell"/>
</dbReference>
<dbReference type="PRINTS" id="PR01651">
    <property type="entry name" value="SECGEXPORT"/>
</dbReference>
<evidence type="ECO:0000256" key="9">
    <source>
        <dbReference type="ARBA" id="ARBA00023136"/>
    </source>
</evidence>
<comment type="similarity">
    <text evidence="2 10">Belongs to the SecG family.</text>
</comment>
<keyword evidence="6 10" id="KW-0653">Protein transport</keyword>
<evidence type="ECO:0000313" key="12">
    <source>
        <dbReference type="Proteomes" id="UP000199689"/>
    </source>
</evidence>
<dbReference type="EMBL" id="FMXA01000011">
    <property type="protein sequence ID" value="SDA50715.1"/>
    <property type="molecule type" value="Genomic_DNA"/>
</dbReference>
<dbReference type="GeneID" id="87756008"/>
<dbReference type="STRING" id="209880.SAMN02910343_00980"/>
<sequence length="78" mass="8063">MKILLMSLILILSVIIICAVVAQEEKTPGMGAAIGGGASANISGRTRGKDVVLSKITMVCGGLFAVLCLALGFYMNTF</sequence>